<dbReference type="Proteomes" id="UP001300604">
    <property type="component" value="Chromosome"/>
</dbReference>
<keyword evidence="2" id="KW-1185">Reference proteome</keyword>
<gene>
    <name evidence="1" type="ORF">PXC00_06340</name>
</gene>
<dbReference type="EMBL" id="CP135996">
    <property type="protein sequence ID" value="WOC33482.1"/>
    <property type="molecule type" value="Genomic_DNA"/>
</dbReference>
<organism evidence="1 2">
    <name type="scientific">Caproicibacterium argilliputei</name>
    <dbReference type="NCBI Taxonomy" id="3030016"/>
    <lineage>
        <taxon>Bacteria</taxon>
        <taxon>Bacillati</taxon>
        <taxon>Bacillota</taxon>
        <taxon>Clostridia</taxon>
        <taxon>Eubacteriales</taxon>
        <taxon>Oscillospiraceae</taxon>
        <taxon>Caproicibacterium</taxon>
    </lineage>
</organism>
<sequence>MSDEVKTAQDVLDAGVTATGVSPQAVTTESSQEDVLKMLLSAADYKEDTNLQKAITVKRNGTQVLPSFHVRPLSQDEVNIAHKKATKYMSNPGGRRLPKIEVSTDNSIENDWLIYLATTDEDKEKLWNNQTYIKGLQSKFPNVVFSQGSSGPQMINLLLTLGEKVTITNSILDMSYPEDDIDEDAKEVSQTEFAKN</sequence>
<reference evidence="1 2" key="1">
    <citation type="submission" date="2024-06" db="EMBL/GenBank/DDBJ databases">
        <title>Caproicibacterium argilliputei sp. nov, a novel caproic acid producing anaerobic bacterium isolated from pit mud.</title>
        <authorList>
            <person name="Xia S."/>
        </authorList>
    </citation>
    <scope>NUCLEOTIDE SEQUENCE [LARGE SCALE GENOMIC DNA]</scope>
    <source>
        <strain evidence="1 2">ZCY20-5</strain>
    </source>
</reference>
<dbReference type="KEGG" id="carl:PXC00_06340"/>
<dbReference type="Gene3D" id="3.30.2220.30">
    <property type="match status" value="1"/>
</dbReference>
<dbReference type="InterPro" id="IPR038559">
    <property type="entry name" value="XkdN-like_sf"/>
</dbReference>
<dbReference type="AlphaFoldDB" id="A0AA97H3R1"/>
<accession>A0AA97H3R1</accession>
<evidence type="ECO:0000313" key="1">
    <source>
        <dbReference type="EMBL" id="WOC33482.1"/>
    </source>
</evidence>
<evidence type="ECO:0000313" key="2">
    <source>
        <dbReference type="Proteomes" id="UP001300604"/>
    </source>
</evidence>
<proteinExistence type="predicted"/>
<protein>
    <submittedName>
        <fullName evidence="1">Uncharacterized protein</fullName>
    </submittedName>
</protein>
<name>A0AA97H3R1_9FIRM</name>
<dbReference type="RefSeq" id="WP_275846575.1">
    <property type="nucleotide sequence ID" value="NZ_CP135996.1"/>
</dbReference>
<reference evidence="2" key="3">
    <citation type="submission" date="2024-06" db="EMBL/GenBank/DDBJ databases">
        <authorList>
            <person name="Zeng C."/>
        </authorList>
    </citation>
    <scope>NUCLEOTIDE SEQUENCE [LARGE SCALE GENOMIC DNA]</scope>
    <source>
        <strain evidence="2">ZCY20-5</strain>
    </source>
</reference>
<reference evidence="2" key="2">
    <citation type="submission" date="2024-06" db="EMBL/GenBank/DDBJ databases">
        <title>Caproicibacterium argilliputei sp. nov, a novel caproic acid producing anaerobic bacterium isolated from pit mud.</title>
        <authorList>
            <person name="Zeng C."/>
        </authorList>
    </citation>
    <scope>NUCLEOTIDE SEQUENCE [LARGE SCALE GENOMIC DNA]</scope>
    <source>
        <strain evidence="2">ZCY20-5</strain>
    </source>
</reference>